<feature type="domain" description="Plant heme peroxidase family profile" evidence="9">
    <location>
        <begin position="51"/>
        <end position="240"/>
    </location>
</feature>
<comment type="similarity">
    <text evidence="2">Belongs to the peroxidase family. Cytochrome c peroxidase subfamily.</text>
</comment>
<protein>
    <recommendedName>
        <fullName evidence="8">Peroxidase</fullName>
        <ecNumber evidence="8">1.11.1.-</ecNumber>
    </recommendedName>
</protein>
<dbReference type="Gene3D" id="1.10.520.10">
    <property type="match status" value="1"/>
</dbReference>
<proteinExistence type="inferred from homology"/>
<keyword evidence="5" id="KW-0479">Metal-binding</keyword>
<dbReference type="GO" id="GO:0034599">
    <property type="term" value="P:cellular response to oxidative stress"/>
    <property type="evidence" value="ECO:0007669"/>
    <property type="project" value="InterPro"/>
</dbReference>
<keyword evidence="4" id="KW-0349">Heme</keyword>
<keyword evidence="7" id="KW-0408">Iron</keyword>
<dbReference type="EMBL" id="JACAZH010000001">
    <property type="protein sequence ID" value="KAF7375895.1"/>
    <property type="molecule type" value="Genomic_DNA"/>
</dbReference>
<evidence type="ECO:0000256" key="4">
    <source>
        <dbReference type="ARBA" id="ARBA00022617"/>
    </source>
</evidence>
<evidence type="ECO:0000256" key="5">
    <source>
        <dbReference type="ARBA" id="ARBA00022723"/>
    </source>
</evidence>
<evidence type="ECO:0000256" key="6">
    <source>
        <dbReference type="ARBA" id="ARBA00023002"/>
    </source>
</evidence>
<feature type="chain" id="PRO_5034593755" description="Peroxidase" evidence="8">
    <location>
        <begin position="17"/>
        <end position="504"/>
    </location>
</feature>
<evidence type="ECO:0000256" key="2">
    <source>
        <dbReference type="ARBA" id="ARBA00005997"/>
    </source>
</evidence>
<dbReference type="InterPro" id="IPR002207">
    <property type="entry name" value="Peroxidase_I"/>
</dbReference>
<evidence type="ECO:0000256" key="7">
    <source>
        <dbReference type="ARBA" id="ARBA00023004"/>
    </source>
</evidence>
<dbReference type="InterPro" id="IPR002016">
    <property type="entry name" value="Haem_peroxidase"/>
</dbReference>
<comment type="function">
    <text evidence="1">Destroys radicals which are normally produced within the cells and which are toxic to biological systems.</text>
</comment>
<dbReference type="InterPro" id="IPR010255">
    <property type="entry name" value="Haem_peroxidase_sf"/>
</dbReference>
<dbReference type="PRINTS" id="PR00459">
    <property type="entry name" value="ASPEROXIDASE"/>
</dbReference>
<keyword evidence="6 8" id="KW-0560">Oxidoreductase</keyword>
<dbReference type="Proteomes" id="UP000623467">
    <property type="component" value="Unassembled WGS sequence"/>
</dbReference>
<dbReference type="InterPro" id="IPR044831">
    <property type="entry name" value="Ccp1-like"/>
</dbReference>
<dbReference type="GO" id="GO:0046872">
    <property type="term" value="F:metal ion binding"/>
    <property type="evidence" value="ECO:0007669"/>
    <property type="project" value="UniProtKB-UniRule"/>
</dbReference>
<evidence type="ECO:0000256" key="8">
    <source>
        <dbReference type="RuleBase" id="RU363051"/>
    </source>
</evidence>
<dbReference type="PANTHER" id="PTHR31356:SF53">
    <property type="entry name" value="HEME PEROXIDASE"/>
    <property type="match status" value="1"/>
</dbReference>
<keyword evidence="8" id="KW-0732">Signal</keyword>
<gene>
    <name evidence="10" type="ORF">MSAN_00003900</name>
</gene>
<dbReference type="AlphaFoldDB" id="A0A8H7DIU4"/>
<comment type="caution">
    <text evidence="10">The sequence shown here is derived from an EMBL/GenBank/DDBJ whole genome shotgun (WGS) entry which is preliminary data.</text>
</comment>
<organism evidence="10 11">
    <name type="scientific">Mycena sanguinolenta</name>
    <dbReference type="NCBI Taxonomy" id="230812"/>
    <lineage>
        <taxon>Eukaryota</taxon>
        <taxon>Fungi</taxon>
        <taxon>Dikarya</taxon>
        <taxon>Basidiomycota</taxon>
        <taxon>Agaricomycotina</taxon>
        <taxon>Agaricomycetes</taxon>
        <taxon>Agaricomycetidae</taxon>
        <taxon>Agaricales</taxon>
        <taxon>Marasmiineae</taxon>
        <taxon>Mycenaceae</taxon>
        <taxon>Mycena</taxon>
    </lineage>
</organism>
<dbReference type="GO" id="GO:0000302">
    <property type="term" value="P:response to reactive oxygen species"/>
    <property type="evidence" value="ECO:0007669"/>
    <property type="project" value="TreeGrafter"/>
</dbReference>
<dbReference type="Pfam" id="PF00141">
    <property type="entry name" value="peroxidase"/>
    <property type="match status" value="1"/>
</dbReference>
<dbReference type="GO" id="GO:0004601">
    <property type="term" value="F:peroxidase activity"/>
    <property type="evidence" value="ECO:0007669"/>
    <property type="project" value="UniProtKB-KW"/>
</dbReference>
<dbReference type="Gene3D" id="1.10.420.10">
    <property type="entry name" value="Peroxidase, domain 2"/>
    <property type="match status" value="1"/>
</dbReference>
<evidence type="ECO:0000256" key="3">
    <source>
        <dbReference type="ARBA" id="ARBA00022559"/>
    </source>
</evidence>
<dbReference type="PANTHER" id="PTHR31356">
    <property type="entry name" value="THYLAKOID LUMENAL 29 KDA PROTEIN, CHLOROPLASTIC-RELATED"/>
    <property type="match status" value="1"/>
</dbReference>
<name>A0A8H7DIU4_9AGAR</name>
<evidence type="ECO:0000313" key="11">
    <source>
        <dbReference type="Proteomes" id="UP000623467"/>
    </source>
</evidence>
<dbReference type="PROSITE" id="PS50873">
    <property type="entry name" value="PEROXIDASE_4"/>
    <property type="match status" value="1"/>
</dbReference>
<keyword evidence="11" id="KW-1185">Reference proteome</keyword>
<reference evidence="10" key="1">
    <citation type="submission" date="2020-05" db="EMBL/GenBank/DDBJ databases">
        <title>Mycena genomes resolve the evolution of fungal bioluminescence.</title>
        <authorList>
            <person name="Tsai I.J."/>
        </authorList>
    </citation>
    <scope>NUCLEOTIDE SEQUENCE</scope>
    <source>
        <strain evidence="10">160909Yilan</strain>
    </source>
</reference>
<accession>A0A8H7DIU4</accession>
<evidence type="ECO:0000259" key="9">
    <source>
        <dbReference type="PROSITE" id="PS50873"/>
    </source>
</evidence>
<dbReference type="EC" id="1.11.1.-" evidence="8"/>
<dbReference type="OrthoDB" id="2144714at2759"/>
<dbReference type="PRINTS" id="PR00458">
    <property type="entry name" value="PEROXIDASE"/>
</dbReference>
<feature type="signal peptide" evidence="8">
    <location>
        <begin position="1"/>
        <end position="16"/>
    </location>
</feature>
<dbReference type="GO" id="GO:0020037">
    <property type="term" value="F:heme binding"/>
    <property type="evidence" value="ECO:0007669"/>
    <property type="project" value="UniProtKB-UniRule"/>
</dbReference>
<sequence>MFIPLLAATLFPTANGWTYPNPQLDALDALRWDQIGYNSGSNSNSPGIASFIAPCTFFTLDNSGNSGRSDAADWIRTAYHDMATYNQTDGTGGLDASIRFGVEQARPENVGDAFNNTLNVVSGHANRYISVADTIALAAIMAFENCGGPQIAFRGGRVDATEPNAPGVPQPQDTLDAHIADFSRSGFTQTEMISLVACGHSFGGVQHAIFPDIVPDLDDPTDTQSVQHFDTTFTNFDNNIASEYIAGTTQNPLVVGANDTTNSDKRIFGSDGNVTMLSFANSADLFALTCSTLIARMLDTVPSGVQLTEVVTPPPVKIWNSTNTSMAVVMLWDDHNGATNSTTLPARRLGTSSAINDLYKATWYGVDALTFDGAAGITTMRFTVNGEPEDQNGLGFPVQDSVLFSTSSCSFSRNPILARIDVAVRNGVNATRVFLEHTSFDSTGAPVVTQIDVPPPTQAVAVNSAYSVWSTNLTDNLFYTIGAEVDGTLINPTWANQAQNFKSC</sequence>
<dbReference type="GO" id="GO:0042744">
    <property type="term" value="P:hydrogen peroxide catabolic process"/>
    <property type="evidence" value="ECO:0007669"/>
    <property type="project" value="TreeGrafter"/>
</dbReference>
<keyword evidence="3 8" id="KW-0575">Peroxidase</keyword>
<dbReference type="SUPFAM" id="SSF48113">
    <property type="entry name" value="Heme-dependent peroxidases"/>
    <property type="match status" value="1"/>
</dbReference>
<evidence type="ECO:0000256" key="1">
    <source>
        <dbReference type="ARBA" id="ARBA00003917"/>
    </source>
</evidence>
<evidence type="ECO:0000313" key="10">
    <source>
        <dbReference type="EMBL" id="KAF7375895.1"/>
    </source>
</evidence>